<comment type="caution">
    <text evidence="1">The sequence shown here is derived from an EMBL/GenBank/DDBJ whole genome shotgun (WGS) entry which is preliminary data.</text>
</comment>
<dbReference type="AlphaFoldDB" id="A0A062IVV8"/>
<organism evidence="1 2">
    <name type="scientific">Acinetobacter baumannii 21072</name>
    <dbReference type="NCBI Taxonomy" id="1310697"/>
    <lineage>
        <taxon>Bacteria</taxon>
        <taxon>Pseudomonadati</taxon>
        <taxon>Pseudomonadota</taxon>
        <taxon>Gammaproteobacteria</taxon>
        <taxon>Moraxellales</taxon>
        <taxon>Moraxellaceae</taxon>
        <taxon>Acinetobacter</taxon>
        <taxon>Acinetobacter calcoaceticus/baumannii complex</taxon>
    </lineage>
</organism>
<dbReference type="RefSeq" id="WP_265597247.1">
    <property type="nucleotide sequence ID" value="NZ_JMOD01000003.1"/>
</dbReference>
<protein>
    <submittedName>
        <fullName evidence="1">Uncharacterized protein</fullName>
    </submittedName>
</protein>
<dbReference type="EMBL" id="JMOD01000003">
    <property type="protein sequence ID" value="KCY22662.1"/>
    <property type="molecule type" value="Genomic_DNA"/>
</dbReference>
<proteinExistence type="predicted"/>
<gene>
    <name evidence="1" type="ORF">J596_0310</name>
</gene>
<accession>A0A062IVV8</accession>
<sequence length="43" mass="5073">MRNIKPTDLSLDHVCFRRLNSLDFAQKLTLKTRIIRWMKGGAK</sequence>
<name>A0A062IVV8_ACIBA</name>
<dbReference type="Proteomes" id="UP000027327">
    <property type="component" value="Unassembled WGS sequence"/>
</dbReference>
<evidence type="ECO:0000313" key="2">
    <source>
        <dbReference type="Proteomes" id="UP000027327"/>
    </source>
</evidence>
<evidence type="ECO:0000313" key="1">
    <source>
        <dbReference type="EMBL" id="KCY22662.1"/>
    </source>
</evidence>
<reference evidence="1 2" key="1">
    <citation type="submission" date="2014-04" db="EMBL/GenBank/DDBJ databases">
        <title>Comparative genomics and transcriptomics to identify genetic mechanisms underlying the emergence of carbapenem resistant Acinetobacter baumannii (CRAb).</title>
        <authorList>
            <person name="Harris A.D."/>
            <person name="Johnson K.J."/>
            <person name="George J."/>
            <person name="Nadendla S."/>
            <person name="Daugherty S.C."/>
            <person name="Parankush S."/>
            <person name="Sadzewicz L."/>
            <person name="Tallon L."/>
            <person name="Sengamalay N."/>
            <person name="Hazen T.H."/>
            <person name="Rasko D.A."/>
        </authorList>
    </citation>
    <scope>NUCLEOTIDE SEQUENCE [LARGE SCALE GENOMIC DNA]</scope>
    <source>
        <strain evidence="1 2">21072</strain>
    </source>
</reference>